<comment type="similarity">
    <text evidence="8">Belongs to the MurJ/MviN family.</text>
</comment>
<gene>
    <name evidence="10" type="primary">murJ</name>
    <name evidence="10" type="ORF">G3RUM_00696</name>
</gene>
<evidence type="ECO:0000256" key="2">
    <source>
        <dbReference type="ARBA" id="ARBA00022475"/>
    </source>
</evidence>
<reference evidence="10 11" key="1">
    <citation type="journal article" date="2018" name="bioRxiv">
        <title>Evidence of independent acquisition and adaption of ultra-small bacteria to human hosts across the highly diverse yet reduced genomes of the phylum Saccharibacteria.</title>
        <authorList>
            <person name="McLean J.S."/>
            <person name="Bor B."/>
            <person name="To T.T."/>
            <person name="Liu Q."/>
            <person name="Kearns K.A."/>
            <person name="Solden L.M."/>
            <person name="Wrighton K.C."/>
            <person name="He X."/>
            <person name="Shi W."/>
        </authorList>
    </citation>
    <scope>NUCLEOTIDE SEQUENCE [LARGE SCALE GENOMIC DNA]</scope>
    <source>
        <strain evidence="10 11">TM7_G3_2_Rum_HOT_351B</strain>
    </source>
</reference>
<evidence type="ECO:0000256" key="8">
    <source>
        <dbReference type="PIRNR" id="PIRNR002869"/>
    </source>
</evidence>
<dbReference type="EMBL" id="PRLM01000006">
    <property type="protein sequence ID" value="RYC74539.1"/>
    <property type="molecule type" value="Genomic_DNA"/>
</dbReference>
<dbReference type="CDD" id="cd13123">
    <property type="entry name" value="MATE_MurJ_like"/>
    <property type="match status" value="1"/>
</dbReference>
<dbReference type="Pfam" id="PF03023">
    <property type="entry name" value="MurJ"/>
    <property type="match status" value="1"/>
</dbReference>
<feature type="transmembrane region" description="Helical" evidence="9">
    <location>
        <begin position="359"/>
        <end position="379"/>
    </location>
</feature>
<dbReference type="PANTHER" id="PTHR47019:SF1">
    <property type="entry name" value="LIPID II FLIPPASE MURJ"/>
    <property type="match status" value="1"/>
</dbReference>
<evidence type="ECO:0000256" key="9">
    <source>
        <dbReference type="SAM" id="Phobius"/>
    </source>
</evidence>
<sequence>MKLSVKSAAIVLASSTLVSALLGLFRDRLLNSYYLGTYPTGIDAYTAAFTIPDFMFFILTSGALSVSFIPVFNQRLASGNKKSAWELSSSLLNLFAILTFVTSILIMIFADPLIRYIVSPGLDESGMILAINMTRVIAINPFLFSIATVLTSIQQAVGRFVFYAFAPAIYNVGIIIGITCFTGGINIFGVQIFEGGIMGVALGVILGAIMQLIVSLVGLFGLGMDYNFKINWKNQGFRSILRLLPARSLDQGIDYVNGIVNTNLSSRMGAGAVRSFNQASSLHQMPVNLIGVAISTAFFPKLTEELGNGDKKEFNSTFRQALRTIIWIALPVSIIAFFGRGYVTSFISNIGNNDSNGTIASILGTLCIAIFARSVFHIASRGFYAYQDTKTPFVVSIFAIGLTILLSVWFYFLGWGVDGLGMAQSLGAIVEIVVLMYILQRRSKGELLDKAFWKATFRMLFATAITGCVAFSMTKFIPLMATDNSLVITIPKFLVISAISIIAYLVASYFLNLKEAKPIFAYIKRILFRNAK</sequence>
<evidence type="ECO:0000256" key="6">
    <source>
        <dbReference type="ARBA" id="ARBA00022989"/>
    </source>
</evidence>
<keyword evidence="4 8" id="KW-0133">Cell shape</keyword>
<comment type="subcellular location">
    <subcellularLocation>
        <location evidence="1">Cell membrane</location>
        <topology evidence="1">Multi-pass membrane protein</topology>
    </subcellularLocation>
</comment>
<comment type="caution">
    <text evidence="10">The sequence shown here is derived from an EMBL/GenBank/DDBJ whole genome shotgun (WGS) entry which is preliminary data.</text>
</comment>
<evidence type="ECO:0000313" key="11">
    <source>
        <dbReference type="Proteomes" id="UP001191019"/>
    </source>
</evidence>
<keyword evidence="7 8" id="KW-0472">Membrane</keyword>
<evidence type="ECO:0000256" key="4">
    <source>
        <dbReference type="ARBA" id="ARBA00022960"/>
    </source>
</evidence>
<accession>A0ABY0FNL1</accession>
<keyword evidence="8" id="KW-0813">Transport</keyword>
<keyword evidence="5 8" id="KW-0573">Peptidoglycan synthesis</keyword>
<feature type="transmembrane region" description="Helical" evidence="9">
    <location>
        <begin position="130"/>
        <end position="153"/>
    </location>
</feature>
<dbReference type="PANTHER" id="PTHR47019">
    <property type="entry name" value="LIPID II FLIPPASE MURJ"/>
    <property type="match status" value="1"/>
</dbReference>
<keyword evidence="2 8" id="KW-1003">Cell membrane</keyword>
<feature type="transmembrane region" description="Helical" evidence="9">
    <location>
        <begin position="160"/>
        <end position="185"/>
    </location>
</feature>
<dbReference type="NCBIfam" id="TIGR01695">
    <property type="entry name" value="murJ_mviN"/>
    <property type="match status" value="1"/>
</dbReference>
<evidence type="ECO:0000256" key="5">
    <source>
        <dbReference type="ARBA" id="ARBA00022984"/>
    </source>
</evidence>
<keyword evidence="11" id="KW-1185">Reference proteome</keyword>
<dbReference type="Proteomes" id="UP001191019">
    <property type="component" value="Unassembled WGS sequence"/>
</dbReference>
<feature type="transmembrane region" description="Helical" evidence="9">
    <location>
        <begin position="391"/>
        <end position="413"/>
    </location>
</feature>
<feature type="transmembrane region" description="Helical" evidence="9">
    <location>
        <begin position="321"/>
        <end position="339"/>
    </location>
</feature>
<keyword evidence="8" id="KW-0961">Cell wall biogenesis/degradation</keyword>
<dbReference type="PRINTS" id="PR01806">
    <property type="entry name" value="VIRFACTRMVIN"/>
</dbReference>
<feature type="transmembrane region" description="Helical" evidence="9">
    <location>
        <begin position="90"/>
        <end position="110"/>
    </location>
</feature>
<comment type="function">
    <text evidence="8">Involved in peptidoglycan biosynthesis. Transports lipid-linked peptidoglycan precursors from the inner to the outer leaflet of the cytoplasmic membrane.</text>
</comment>
<dbReference type="PIRSF" id="PIRSF002869">
    <property type="entry name" value="MviN"/>
    <property type="match status" value="1"/>
</dbReference>
<organism evidence="10 11">
    <name type="scientific">Candidatus Nanosyncoccus alces</name>
    <dbReference type="NCBI Taxonomy" id="2171997"/>
    <lineage>
        <taxon>Bacteria</taxon>
        <taxon>Candidatus Saccharimonadota</taxon>
        <taxon>Candidatus Nanosyncoccalia</taxon>
        <taxon>Candidatus Nanosyncoccales</taxon>
        <taxon>Candidatus Nanosyncoccaceae</taxon>
        <taxon>Candidatus Nanosyncoccus</taxon>
    </lineage>
</organism>
<evidence type="ECO:0000256" key="7">
    <source>
        <dbReference type="ARBA" id="ARBA00023136"/>
    </source>
</evidence>
<evidence type="ECO:0000256" key="3">
    <source>
        <dbReference type="ARBA" id="ARBA00022692"/>
    </source>
</evidence>
<keyword evidence="6 9" id="KW-1133">Transmembrane helix</keyword>
<feature type="transmembrane region" description="Helical" evidence="9">
    <location>
        <begin position="460"/>
        <end position="481"/>
    </location>
</feature>
<feature type="transmembrane region" description="Helical" evidence="9">
    <location>
        <begin position="44"/>
        <end position="69"/>
    </location>
</feature>
<evidence type="ECO:0000313" key="10">
    <source>
        <dbReference type="EMBL" id="RYC74539.1"/>
    </source>
</evidence>
<dbReference type="InterPro" id="IPR051050">
    <property type="entry name" value="Lipid_II_flippase_MurJ/MviN"/>
</dbReference>
<dbReference type="InterPro" id="IPR004268">
    <property type="entry name" value="MurJ"/>
</dbReference>
<feature type="transmembrane region" description="Helical" evidence="9">
    <location>
        <begin position="197"/>
        <end position="223"/>
    </location>
</feature>
<proteinExistence type="inferred from homology"/>
<feature type="transmembrane region" description="Helical" evidence="9">
    <location>
        <begin position="419"/>
        <end position="439"/>
    </location>
</feature>
<protein>
    <recommendedName>
        <fullName evidence="8">Lipid II flippase</fullName>
    </recommendedName>
</protein>
<feature type="transmembrane region" description="Helical" evidence="9">
    <location>
        <begin position="493"/>
        <end position="511"/>
    </location>
</feature>
<keyword evidence="3 9" id="KW-0812">Transmembrane</keyword>
<reference evidence="10 11" key="2">
    <citation type="journal article" date="2020" name="Cell Rep.">
        <title>Acquisition and Adaptation of Ultra-small Parasitic Reduced Genome Bacteria to Mammalian Hosts.</title>
        <authorList>
            <person name="McLean J.S."/>
            <person name="Bor B."/>
            <person name="Kerns K.A."/>
            <person name="Liu Q."/>
            <person name="To T.T."/>
            <person name="Solden L."/>
            <person name="Hendrickson E.L."/>
            <person name="Wrighton K."/>
            <person name="Shi W."/>
            <person name="He X."/>
        </authorList>
    </citation>
    <scope>NUCLEOTIDE SEQUENCE [LARGE SCALE GENOMIC DNA]</scope>
    <source>
        <strain evidence="10 11">TM7_G3_2_Rum_HOT_351B</strain>
    </source>
</reference>
<evidence type="ECO:0000256" key="1">
    <source>
        <dbReference type="ARBA" id="ARBA00004651"/>
    </source>
</evidence>
<name>A0ABY0FNL1_9BACT</name>